<reference evidence="1" key="1">
    <citation type="submission" date="2014-09" db="EMBL/GenBank/DDBJ databases">
        <authorList>
            <person name="Magalhaes I.L.F."/>
            <person name="Oliveira U."/>
            <person name="Santos F.R."/>
            <person name="Vidigal T.H.D.A."/>
            <person name="Brescovit A.D."/>
            <person name="Santos A.J."/>
        </authorList>
    </citation>
    <scope>NUCLEOTIDE SEQUENCE</scope>
    <source>
        <tissue evidence="1">Shoot tissue taken approximately 20 cm above the soil surface</tissue>
    </source>
</reference>
<dbReference type="EMBL" id="GBRH01199861">
    <property type="protein sequence ID" value="JAD98034.1"/>
    <property type="molecule type" value="Transcribed_RNA"/>
</dbReference>
<accession>A0A0A9EBB4</accession>
<evidence type="ECO:0000313" key="1">
    <source>
        <dbReference type="EMBL" id="JAD98034.1"/>
    </source>
</evidence>
<dbReference type="AlphaFoldDB" id="A0A0A9EBB4"/>
<proteinExistence type="predicted"/>
<name>A0A0A9EBB4_ARUDO</name>
<reference evidence="1" key="2">
    <citation type="journal article" date="2015" name="Data Brief">
        <title>Shoot transcriptome of the giant reed, Arundo donax.</title>
        <authorList>
            <person name="Barrero R.A."/>
            <person name="Guerrero F.D."/>
            <person name="Moolhuijzen P."/>
            <person name="Goolsby J.A."/>
            <person name="Tidwell J."/>
            <person name="Bellgard S.E."/>
            <person name="Bellgard M.I."/>
        </authorList>
    </citation>
    <scope>NUCLEOTIDE SEQUENCE</scope>
    <source>
        <tissue evidence="1">Shoot tissue taken approximately 20 cm above the soil surface</tissue>
    </source>
</reference>
<organism evidence="1">
    <name type="scientific">Arundo donax</name>
    <name type="common">Giant reed</name>
    <name type="synonym">Donax arundinaceus</name>
    <dbReference type="NCBI Taxonomy" id="35708"/>
    <lineage>
        <taxon>Eukaryota</taxon>
        <taxon>Viridiplantae</taxon>
        <taxon>Streptophyta</taxon>
        <taxon>Embryophyta</taxon>
        <taxon>Tracheophyta</taxon>
        <taxon>Spermatophyta</taxon>
        <taxon>Magnoliopsida</taxon>
        <taxon>Liliopsida</taxon>
        <taxon>Poales</taxon>
        <taxon>Poaceae</taxon>
        <taxon>PACMAD clade</taxon>
        <taxon>Arundinoideae</taxon>
        <taxon>Arundineae</taxon>
        <taxon>Arundo</taxon>
    </lineage>
</organism>
<sequence length="63" mass="7521">MSKHHSQCRSWCCNSRPAEKTLELYCLFCTPANDAQSNRRTYMQTYILVTEKRWQEPSKCWSS</sequence>
<protein>
    <submittedName>
        <fullName evidence="1">Uncharacterized protein</fullName>
    </submittedName>
</protein>